<evidence type="ECO:0008006" key="10">
    <source>
        <dbReference type="Google" id="ProtNLM"/>
    </source>
</evidence>
<feature type="transmembrane region" description="Helical" evidence="5">
    <location>
        <begin position="250"/>
        <end position="272"/>
    </location>
</feature>
<feature type="transmembrane region" description="Helical" evidence="5">
    <location>
        <begin position="332"/>
        <end position="358"/>
    </location>
</feature>
<dbReference type="OrthoDB" id="4822551at2"/>
<dbReference type="RefSeq" id="WP_071856938.1">
    <property type="nucleotide sequence ID" value="NZ_JBHSHK010000005.1"/>
</dbReference>
<feature type="transmembrane region" description="Helical" evidence="5">
    <location>
        <begin position="110"/>
        <end position="128"/>
    </location>
</feature>
<evidence type="ECO:0000256" key="2">
    <source>
        <dbReference type="ARBA" id="ARBA00022692"/>
    </source>
</evidence>
<keyword evidence="9" id="KW-1185">Reference proteome</keyword>
<dbReference type="InterPro" id="IPR010432">
    <property type="entry name" value="RDD"/>
</dbReference>
<dbReference type="PIRSF" id="PIRSF031578">
    <property type="entry name" value="Uncharacterised_Vanz_RDD-cont"/>
    <property type="match status" value="1"/>
</dbReference>
<dbReference type="Proteomes" id="UP000182077">
    <property type="component" value="Unassembled WGS sequence"/>
</dbReference>
<gene>
    <name evidence="8" type="ORF">RV04_GL000908</name>
</gene>
<name>A0A1L8TQC8_9ENTE</name>
<dbReference type="InterPro" id="IPR006976">
    <property type="entry name" value="VanZ-like"/>
</dbReference>
<proteinExistence type="predicted"/>
<protein>
    <recommendedName>
        <fullName evidence="10">VanZ/RDD domain-containing protein</fullName>
    </recommendedName>
</protein>
<feature type="transmembrane region" description="Helical" evidence="5">
    <location>
        <begin position="303"/>
        <end position="320"/>
    </location>
</feature>
<feature type="domain" description="VanZ-like" evidence="6">
    <location>
        <begin position="48"/>
        <end position="191"/>
    </location>
</feature>
<dbReference type="EMBL" id="JXKQ01000002">
    <property type="protein sequence ID" value="OJG46480.1"/>
    <property type="molecule type" value="Genomic_DNA"/>
</dbReference>
<evidence type="ECO:0000259" key="7">
    <source>
        <dbReference type="Pfam" id="PF06271"/>
    </source>
</evidence>
<comment type="caution">
    <text evidence="8">The sequence shown here is derived from an EMBL/GenBank/DDBJ whole genome shotgun (WGS) entry which is preliminary data.</text>
</comment>
<keyword evidence="3 5" id="KW-1133">Transmembrane helix</keyword>
<feature type="transmembrane region" description="Helical" evidence="5">
    <location>
        <begin position="6"/>
        <end position="31"/>
    </location>
</feature>
<dbReference type="Pfam" id="PF06271">
    <property type="entry name" value="RDD"/>
    <property type="match status" value="1"/>
</dbReference>
<feature type="transmembrane region" description="Helical" evidence="5">
    <location>
        <begin position="140"/>
        <end position="162"/>
    </location>
</feature>
<dbReference type="Pfam" id="PF04892">
    <property type="entry name" value="VanZ"/>
    <property type="match status" value="1"/>
</dbReference>
<feature type="domain" description="RDD" evidence="7">
    <location>
        <begin position="213"/>
        <end position="370"/>
    </location>
</feature>
<dbReference type="InterPro" id="IPR021192">
    <property type="entry name" value="UCP031578_Vanz/RDD"/>
</dbReference>
<dbReference type="AlphaFoldDB" id="A0A1L8TQC8"/>
<keyword evidence="4 5" id="KW-0472">Membrane</keyword>
<dbReference type="InterPro" id="IPR053150">
    <property type="entry name" value="Teicoplanin_resist-assoc"/>
</dbReference>
<feature type="transmembrane region" description="Helical" evidence="5">
    <location>
        <begin position="218"/>
        <end position="238"/>
    </location>
</feature>
<dbReference type="PANTHER" id="PTHR36834">
    <property type="entry name" value="MEMBRANE PROTEIN-RELATED"/>
    <property type="match status" value="1"/>
</dbReference>
<comment type="subcellular location">
    <subcellularLocation>
        <location evidence="1">Membrane</location>
        <topology evidence="1">Multi-pass membrane protein</topology>
    </subcellularLocation>
</comment>
<dbReference type="STRING" id="249189.RV04_GL000908"/>
<evidence type="ECO:0000256" key="4">
    <source>
        <dbReference type="ARBA" id="ARBA00023136"/>
    </source>
</evidence>
<reference evidence="8 9" key="1">
    <citation type="submission" date="2014-12" db="EMBL/GenBank/DDBJ databases">
        <title>Draft genome sequences of 29 type strains of Enterococci.</title>
        <authorList>
            <person name="Zhong Z."/>
            <person name="Sun Z."/>
            <person name="Liu W."/>
            <person name="Zhang W."/>
            <person name="Zhang H."/>
        </authorList>
    </citation>
    <scope>NUCLEOTIDE SEQUENCE [LARGE SCALE GENOMIC DNA]</scope>
    <source>
        <strain evidence="8 9">DSM 17122</strain>
    </source>
</reference>
<sequence length="387" mass="44945">MSSYVFPIKAAVLTFPLLALLITAPFLIYYYRKYGQLGKLRSLILYSFVFYLLCIYYLVILPLPSIDVVAQMTGPRYELHLFQSWHNFLNQTVLQVNNPSTYLPAMKQSVFLEPVFNIALLFPLGVYSRYYFKLSLPKTILISLGVSLFFELTQLSGLYFIYPRPYRLFDVNDLLHNTIGGTLGFLCAPLFTFFLPTRNELDSESLAKGQKVSLLRRFVAFMIDWFVIGLVTSLLSLVPNPLPNKLTVLLNYSFVPFALEVIIYFMIFMYCWNGQTLGKKIVRIKVVEKDRNHIRFVSLVKRYSAFYLLLNGLLQIFQYTMTHLSTDNHTVFIAYVTFGFISLGILLLFLFNLLYALIRRKTRLFHDKASQTYTISTLKKEVEHANF</sequence>
<feature type="transmembrane region" description="Helical" evidence="5">
    <location>
        <begin position="43"/>
        <end position="63"/>
    </location>
</feature>
<organism evidence="8 9">
    <name type="scientific">Enterococcus hermanniensis</name>
    <dbReference type="NCBI Taxonomy" id="249189"/>
    <lineage>
        <taxon>Bacteria</taxon>
        <taxon>Bacillati</taxon>
        <taxon>Bacillota</taxon>
        <taxon>Bacilli</taxon>
        <taxon>Lactobacillales</taxon>
        <taxon>Enterococcaceae</taxon>
        <taxon>Enterococcus</taxon>
    </lineage>
</organism>
<accession>A0A1L8TQC8</accession>
<evidence type="ECO:0000313" key="9">
    <source>
        <dbReference type="Proteomes" id="UP000182077"/>
    </source>
</evidence>
<evidence type="ECO:0000259" key="6">
    <source>
        <dbReference type="Pfam" id="PF04892"/>
    </source>
</evidence>
<evidence type="ECO:0000256" key="5">
    <source>
        <dbReference type="SAM" id="Phobius"/>
    </source>
</evidence>
<dbReference type="PANTHER" id="PTHR36834:SF1">
    <property type="entry name" value="INTEGRAL MEMBRANE PROTEIN"/>
    <property type="match status" value="1"/>
</dbReference>
<keyword evidence="2 5" id="KW-0812">Transmembrane</keyword>
<dbReference type="GO" id="GO:0016020">
    <property type="term" value="C:membrane"/>
    <property type="evidence" value="ECO:0007669"/>
    <property type="project" value="UniProtKB-SubCell"/>
</dbReference>
<evidence type="ECO:0000313" key="8">
    <source>
        <dbReference type="EMBL" id="OJG46480.1"/>
    </source>
</evidence>
<evidence type="ECO:0000256" key="3">
    <source>
        <dbReference type="ARBA" id="ARBA00022989"/>
    </source>
</evidence>
<evidence type="ECO:0000256" key="1">
    <source>
        <dbReference type="ARBA" id="ARBA00004141"/>
    </source>
</evidence>
<feature type="transmembrane region" description="Helical" evidence="5">
    <location>
        <begin position="174"/>
        <end position="197"/>
    </location>
</feature>